<evidence type="ECO:0000256" key="2">
    <source>
        <dbReference type="SAM" id="SignalP"/>
    </source>
</evidence>
<feature type="region of interest" description="Disordered" evidence="1">
    <location>
        <begin position="244"/>
        <end position="263"/>
    </location>
</feature>
<dbReference type="AlphaFoldDB" id="A0A432MMS4"/>
<dbReference type="EMBL" id="RYZH01000011">
    <property type="protein sequence ID" value="RUL88395.1"/>
    <property type="molecule type" value="Genomic_DNA"/>
</dbReference>
<organism evidence="3 4">
    <name type="scientific">Tautonia sociabilis</name>
    <dbReference type="NCBI Taxonomy" id="2080755"/>
    <lineage>
        <taxon>Bacteria</taxon>
        <taxon>Pseudomonadati</taxon>
        <taxon>Planctomycetota</taxon>
        <taxon>Planctomycetia</taxon>
        <taxon>Isosphaerales</taxon>
        <taxon>Isosphaeraceae</taxon>
        <taxon>Tautonia</taxon>
    </lineage>
</organism>
<evidence type="ECO:0000313" key="3">
    <source>
        <dbReference type="EMBL" id="RUL88395.1"/>
    </source>
</evidence>
<evidence type="ECO:0000313" key="4">
    <source>
        <dbReference type="Proteomes" id="UP000280296"/>
    </source>
</evidence>
<keyword evidence="2" id="KW-0732">Signal</keyword>
<proteinExistence type="predicted"/>
<reference evidence="3 4" key="2">
    <citation type="submission" date="2019-01" db="EMBL/GenBank/DDBJ databases">
        <title>Tautonia sociabilis, a novel thermotolerant planctomycete of Isosphaeraceae family, isolated from a 4000 m deep subterranean habitat.</title>
        <authorList>
            <person name="Kovaleva O.L."/>
            <person name="Elcheninov A.G."/>
            <person name="Van Heerden E."/>
            <person name="Toshchakov S.V."/>
            <person name="Novikov A."/>
            <person name="Bonch-Osmolovskaya E.A."/>
            <person name="Kublanov I.V."/>
        </authorList>
    </citation>
    <scope>NUCLEOTIDE SEQUENCE [LARGE SCALE GENOMIC DNA]</scope>
    <source>
        <strain evidence="3 4">GM2012</strain>
    </source>
</reference>
<protein>
    <submittedName>
        <fullName evidence="3">Uncharacterized protein</fullName>
    </submittedName>
</protein>
<dbReference type="OrthoDB" id="248740at2"/>
<dbReference type="Proteomes" id="UP000280296">
    <property type="component" value="Unassembled WGS sequence"/>
</dbReference>
<name>A0A432MMS4_9BACT</name>
<dbReference type="Gene3D" id="1.10.1130.10">
    <property type="entry name" value="Flavocytochrome C3, Chain A"/>
    <property type="match status" value="1"/>
</dbReference>
<dbReference type="SUPFAM" id="SSF48695">
    <property type="entry name" value="Multiheme cytochromes"/>
    <property type="match status" value="1"/>
</dbReference>
<feature type="compositionally biased region" description="Basic and acidic residues" evidence="1">
    <location>
        <begin position="244"/>
        <end position="254"/>
    </location>
</feature>
<evidence type="ECO:0000256" key="1">
    <source>
        <dbReference type="SAM" id="MobiDB-lite"/>
    </source>
</evidence>
<feature type="region of interest" description="Disordered" evidence="1">
    <location>
        <begin position="25"/>
        <end position="56"/>
    </location>
</feature>
<sequence length="507" mass="54030">MGWRTLCPIFGVTALVPLTSWLAAPEPSPGREDRSGAVSEPPAGGTPRVGSTSCSGRGCHGKVAPAGTEGSEFNTWARLDPHATAFLVLFDCRSESIQRNLLGSRPGEEFVPAYRDALCKSCHGDADATAAVLAIGEVDCADAGGLSPAIGTSGVGCEDCHGPAREWLDEHYREGWPDRFPEASASMQPLRATADRAGVCLRCHVGDGLGREVNHDLIAAGHPRLNFELSSSLDRLPRHWDASITDGKRKDEGLPPRSSAREWAVGQAETLRATLSLLAERADPPSGQERNPPWPEFAEYACFSCHHALVDEGLHYSRGAAVPGSLSWASWAMPMARTLLEREAPGLVDRLDGVASLMAQPLPDGEEVARAAGRLSSELGSWASGIDDEGFDSGSLRELLSAISSDPARLEGLMENWDAAAQLYLACRAQIRAEAEELLGRGGASEEDLTAIRSRFEALEHARAALEFPERDLDSPGSPNEPNPWASDPRPAVEALRTLLDAIASGG</sequence>
<keyword evidence="4" id="KW-1185">Reference proteome</keyword>
<accession>A0A432MMS4</accession>
<dbReference type="RefSeq" id="WP_126724722.1">
    <property type="nucleotide sequence ID" value="NZ_RYZH01000011.1"/>
</dbReference>
<feature type="region of interest" description="Disordered" evidence="1">
    <location>
        <begin position="468"/>
        <end position="491"/>
    </location>
</feature>
<dbReference type="InterPro" id="IPR036280">
    <property type="entry name" value="Multihaem_cyt_sf"/>
</dbReference>
<gene>
    <name evidence="3" type="ORF">TsocGM_07680</name>
</gene>
<reference evidence="3 4" key="1">
    <citation type="submission" date="2018-12" db="EMBL/GenBank/DDBJ databases">
        <authorList>
            <person name="Toschakov S.V."/>
        </authorList>
    </citation>
    <scope>NUCLEOTIDE SEQUENCE [LARGE SCALE GENOMIC DNA]</scope>
    <source>
        <strain evidence="3 4">GM2012</strain>
    </source>
</reference>
<feature type="chain" id="PRO_5019267907" evidence="2">
    <location>
        <begin position="24"/>
        <end position="507"/>
    </location>
</feature>
<feature type="signal peptide" evidence="2">
    <location>
        <begin position="1"/>
        <end position="23"/>
    </location>
</feature>
<comment type="caution">
    <text evidence="3">The sequence shown here is derived from an EMBL/GenBank/DDBJ whole genome shotgun (WGS) entry which is preliminary data.</text>
</comment>